<accession>A0A6J5Y4G0</accession>
<feature type="region of interest" description="Disordered" evidence="1">
    <location>
        <begin position="61"/>
        <end position="87"/>
    </location>
</feature>
<proteinExistence type="predicted"/>
<keyword evidence="3" id="KW-1185">Reference proteome</keyword>
<evidence type="ECO:0000313" key="3">
    <source>
        <dbReference type="Proteomes" id="UP000507245"/>
    </source>
</evidence>
<protein>
    <submittedName>
        <fullName evidence="2">Uncharacterized protein</fullName>
    </submittedName>
</protein>
<dbReference type="EMBL" id="CAEKKB010000007">
    <property type="protein sequence ID" value="CAB4319323.1"/>
    <property type="molecule type" value="Genomic_DNA"/>
</dbReference>
<evidence type="ECO:0000313" key="2">
    <source>
        <dbReference type="EMBL" id="CAB4319323.1"/>
    </source>
</evidence>
<evidence type="ECO:0000256" key="1">
    <source>
        <dbReference type="SAM" id="MobiDB-lite"/>
    </source>
</evidence>
<organism evidence="2 3">
    <name type="scientific">Prunus armeniaca</name>
    <name type="common">Apricot</name>
    <name type="synonym">Armeniaca vulgaris</name>
    <dbReference type="NCBI Taxonomy" id="36596"/>
    <lineage>
        <taxon>Eukaryota</taxon>
        <taxon>Viridiplantae</taxon>
        <taxon>Streptophyta</taxon>
        <taxon>Embryophyta</taxon>
        <taxon>Tracheophyta</taxon>
        <taxon>Spermatophyta</taxon>
        <taxon>Magnoliopsida</taxon>
        <taxon>eudicotyledons</taxon>
        <taxon>Gunneridae</taxon>
        <taxon>Pentapetalae</taxon>
        <taxon>rosids</taxon>
        <taxon>fabids</taxon>
        <taxon>Rosales</taxon>
        <taxon>Rosaceae</taxon>
        <taxon>Amygdaloideae</taxon>
        <taxon>Amygdaleae</taxon>
        <taxon>Prunus</taxon>
    </lineage>
</organism>
<name>A0A6J5Y4G0_PRUAR</name>
<reference evidence="3" key="1">
    <citation type="journal article" date="2020" name="Genome Biol.">
        <title>Gamete binning: chromosome-level and haplotype-resolved genome assembly enabled by high-throughput single-cell sequencing of gamete genomes.</title>
        <authorList>
            <person name="Campoy J.A."/>
            <person name="Sun H."/>
            <person name="Goel M."/>
            <person name="Jiao W.-B."/>
            <person name="Folz-Donahue K."/>
            <person name="Wang N."/>
            <person name="Rubio M."/>
            <person name="Liu C."/>
            <person name="Kukat C."/>
            <person name="Ruiz D."/>
            <person name="Huettel B."/>
            <person name="Schneeberger K."/>
        </authorList>
    </citation>
    <scope>NUCLEOTIDE SEQUENCE [LARGE SCALE GENOMIC DNA]</scope>
    <source>
        <strain evidence="3">cv. Rojo Pasion</strain>
    </source>
</reference>
<gene>
    <name evidence="2" type="ORF">ORAREDHAP_LOCUS46520</name>
</gene>
<sequence>MLPQRPPLHLAFPKLLRFFCPFPLPRPYSSRGPPLFGGFPGLPVGESGVVKDRAWSHRAPRGKAWAPCRKARRKRTASCPVPRQRGG</sequence>
<dbReference type="AlphaFoldDB" id="A0A6J5Y4G0"/>
<dbReference type="Proteomes" id="UP000507245">
    <property type="component" value="Unassembled WGS sequence"/>
</dbReference>